<evidence type="ECO:0000256" key="4">
    <source>
        <dbReference type="ARBA" id="ARBA00017871"/>
    </source>
</evidence>
<evidence type="ECO:0000256" key="3">
    <source>
        <dbReference type="ARBA" id="ARBA00012535"/>
    </source>
</evidence>
<dbReference type="SUPFAM" id="SSF51905">
    <property type="entry name" value="FAD/NAD(P)-binding domain"/>
    <property type="match status" value="1"/>
</dbReference>
<dbReference type="SUPFAM" id="SSF54373">
    <property type="entry name" value="FAD-linked reductases, C-terminal domain"/>
    <property type="match status" value="1"/>
</dbReference>
<protein>
    <recommendedName>
        <fullName evidence="4">Tryptophan 2-monooxygenase</fullName>
        <ecNumber evidence="3">1.13.12.3</ecNumber>
    </recommendedName>
</protein>
<dbReference type="PRINTS" id="PR00419">
    <property type="entry name" value="ADXRDTASE"/>
</dbReference>
<dbReference type="PANTHER" id="PTHR10742:SF342">
    <property type="entry name" value="AMINE OXIDASE"/>
    <property type="match status" value="1"/>
</dbReference>
<dbReference type="GO" id="GO:0001716">
    <property type="term" value="F:L-amino-acid oxidase activity"/>
    <property type="evidence" value="ECO:0007669"/>
    <property type="project" value="TreeGrafter"/>
</dbReference>
<comment type="caution">
    <text evidence="8">The sequence shown here is derived from an EMBL/GenBank/DDBJ whole genome shotgun (WGS) entry which is preliminary data.</text>
</comment>
<dbReference type="GO" id="GO:0009851">
    <property type="term" value="P:auxin biosynthetic process"/>
    <property type="evidence" value="ECO:0007669"/>
    <property type="project" value="UniProtKB-KW"/>
</dbReference>
<evidence type="ECO:0000256" key="1">
    <source>
        <dbReference type="ARBA" id="ARBA00004814"/>
    </source>
</evidence>
<evidence type="ECO:0000259" key="7">
    <source>
        <dbReference type="Pfam" id="PF01593"/>
    </source>
</evidence>
<sequence length="646" mass="73393">MTIGTSYDFPSEVVSKFKEKAENDWSGVFPGPPDLCFNYRKIVEQSGGIAVAEGLAKNHRICIIGAGVTGLTAARELLRCGFTQVTLIEQSDRIGGRHLTKFPVNEFDEAGFSPFEMGAMRMPFFNKKDTDPLTGSSLMAYYAKQFNLNISNFPNPGTQWVTSTGIYLREGSLDGSDLPEMVIWKNPDGNTLPPNEILQEIHKKWRKFADQMTIEVSKKYGSKEWDDMWHAIVKNYHNLSFRELVLKPFQTWDENNPGDFGGLGMSPQESEIFYSIGVGDGSWGAFYDVCCLYPIRTSIFGFGSNLQLVHGRVNSDYEVIKSAMQSNGFVQDSLGVSYKSPRYLGLASLDECLLYESISKDQPSFYDHSMERKTGLFMDSRVKKIEKLSDKSINVEFQWQCSKEGSPIYLNQNFDSVIVTVPSWILGTKIKLEGFSNNQLPFEVIGECSTAHWEASCKIYAPLRKEFLNQNRIPQIMVTDTFIHDVYTYKYSDTYKNDCILLSYTWEDDSLKLSAFSDIDLVDMCVEELDRILEKSTNVKSNISQYVIKEKAMVQRWISDENSLGCSKLYRPGTYFNAMKLLSYNRKYSKESGLLFAGEAYSVDAGWTEPCFRGAVDAVINICANTKEKFNGNFNMDEHYPKYRDS</sequence>
<reference evidence="8" key="1">
    <citation type="submission" date="2021-07" db="EMBL/GenBank/DDBJ databases">
        <authorList>
            <person name="Fernandez M."/>
            <person name="Pereira P."/>
            <person name="Torres Tejerizo G.A."/>
            <person name="Gonzalez P."/>
            <person name="Agostini E."/>
        </authorList>
    </citation>
    <scope>NUCLEOTIDE SEQUENCE</scope>
    <source>
        <strain evidence="8">SFC 500-1A</strain>
    </source>
</reference>
<organism evidence="8 9">
    <name type="scientific">Acinetobacter guillouiae</name>
    <name type="common">Acinetobacter genomosp. 11</name>
    <dbReference type="NCBI Taxonomy" id="106649"/>
    <lineage>
        <taxon>Bacteria</taxon>
        <taxon>Pseudomonadati</taxon>
        <taxon>Pseudomonadota</taxon>
        <taxon>Gammaproteobacteria</taxon>
        <taxon>Moraxellales</taxon>
        <taxon>Moraxellaceae</taxon>
        <taxon>Acinetobacter</taxon>
    </lineage>
</organism>
<feature type="domain" description="Amine oxidase" evidence="7">
    <location>
        <begin position="371"/>
        <end position="612"/>
    </location>
</feature>
<dbReference type="Gene3D" id="1.10.405.40">
    <property type="match status" value="1"/>
</dbReference>
<dbReference type="GO" id="GO:0009063">
    <property type="term" value="P:amino acid catabolic process"/>
    <property type="evidence" value="ECO:0007669"/>
    <property type="project" value="TreeGrafter"/>
</dbReference>
<dbReference type="InterPro" id="IPR036188">
    <property type="entry name" value="FAD/NAD-bd_sf"/>
</dbReference>
<accession>A0A8X8KDN2</accession>
<evidence type="ECO:0000256" key="5">
    <source>
        <dbReference type="ARBA" id="ARBA00023070"/>
    </source>
</evidence>
<dbReference type="Gene3D" id="3.90.660.10">
    <property type="match status" value="1"/>
</dbReference>
<dbReference type="Gene3D" id="3.50.50.60">
    <property type="entry name" value="FAD/NAD(P)-binding domain"/>
    <property type="match status" value="1"/>
</dbReference>
<dbReference type="AlphaFoldDB" id="A0A8X8KDN2"/>
<comment type="similarity">
    <text evidence="2">Belongs to the tryptophan 2-monooxygenase family.</text>
</comment>
<keyword evidence="5" id="KW-0073">Auxin biosynthesis</keyword>
<dbReference type="EC" id="1.13.12.3" evidence="3"/>
<feature type="domain" description="Amine oxidase" evidence="7">
    <location>
        <begin position="69"/>
        <end position="226"/>
    </location>
</feature>
<dbReference type="PANTHER" id="PTHR10742">
    <property type="entry name" value="FLAVIN MONOAMINE OXIDASE"/>
    <property type="match status" value="1"/>
</dbReference>
<dbReference type="RefSeq" id="WP_234622423.1">
    <property type="nucleotide sequence ID" value="NZ_JAHWXT010000001.1"/>
</dbReference>
<comment type="catalytic activity">
    <reaction evidence="6">
        <text>L-tryptophan + O2 = indole-3-acetamide + CO2 + H2O</text>
        <dbReference type="Rhea" id="RHEA:16165"/>
        <dbReference type="ChEBI" id="CHEBI:15377"/>
        <dbReference type="ChEBI" id="CHEBI:15379"/>
        <dbReference type="ChEBI" id="CHEBI:16031"/>
        <dbReference type="ChEBI" id="CHEBI:16526"/>
        <dbReference type="ChEBI" id="CHEBI:57912"/>
        <dbReference type="EC" id="1.13.12.3"/>
    </reaction>
</comment>
<gene>
    <name evidence="8" type="ORF">KW868_00450</name>
</gene>
<evidence type="ECO:0000313" key="8">
    <source>
        <dbReference type="EMBL" id="MCF0262946.1"/>
    </source>
</evidence>
<evidence type="ECO:0000313" key="9">
    <source>
        <dbReference type="Proteomes" id="UP000887320"/>
    </source>
</evidence>
<evidence type="ECO:0000256" key="6">
    <source>
        <dbReference type="ARBA" id="ARBA00047321"/>
    </source>
</evidence>
<dbReference type="InterPro" id="IPR050281">
    <property type="entry name" value="Flavin_monoamine_oxidase"/>
</dbReference>
<name>A0A8X8KDN2_ACIGI</name>
<proteinExistence type="inferred from homology"/>
<dbReference type="GO" id="GO:0050361">
    <property type="term" value="F:tryptophan 2-monooxygenase activity"/>
    <property type="evidence" value="ECO:0007669"/>
    <property type="project" value="UniProtKB-EC"/>
</dbReference>
<dbReference type="Pfam" id="PF01593">
    <property type="entry name" value="Amino_oxidase"/>
    <property type="match status" value="2"/>
</dbReference>
<comment type="pathway">
    <text evidence="1">Plant hormone metabolism; auxin biosynthesis.</text>
</comment>
<evidence type="ECO:0000256" key="2">
    <source>
        <dbReference type="ARBA" id="ARBA00005833"/>
    </source>
</evidence>
<dbReference type="EMBL" id="JAHWXT010000001">
    <property type="protein sequence ID" value="MCF0262946.1"/>
    <property type="molecule type" value="Genomic_DNA"/>
</dbReference>
<dbReference type="InterPro" id="IPR002937">
    <property type="entry name" value="Amino_oxidase"/>
</dbReference>
<dbReference type="Proteomes" id="UP000887320">
    <property type="component" value="Unassembled WGS sequence"/>
</dbReference>